<name>A0A4Y9ZP49_9AGAM</name>
<dbReference type="Gene3D" id="1.25.40.10">
    <property type="entry name" value="Tetratricopeptide repeat domain"/>
    <property type="match status" value="1"/>
</dbReference>
<reference evidence="2 3" key="1">
    <citation type="submission" date="2019-02" db="EMBL/GenBank/DDBJ databases">
        <title>Genome sequencing of the rare red list fungi Hericium alpestre (H. flagellum).</title>
        <authorList>
            <person name="Buettner E."/>
            <person name="Kellner H."/>
        </authorList>
    </citation>
    <scope>NUCLEOTIDE SEQUENCE [LARGE SCALE GENOMIC DNA]</scope>
    <source>
        <strain evidence="2 3">DSM 108284</strain>
    </source>
</reference>
<evidence type="ECO:0000256" key="1">
    <source>
        <dbReference type="SAM" id="MobiDB-lite"/>
    </source>
</evidence>
<dbReference type="InterPro" id="IPR011990">
    <property type="entry name" value="TPR-like_helical_dom_sf"/>
</dbReference>
<dbReference type="AlphaFoldDB" id="A0A4Y9ZP49"/>
<sequence length="513" mass="57385">MALGFAPRDFIDLAVAVKARIDQAADNQEDLKGLVKEVHADIDILEQCLSQRKPKDGCHSKYRQALMYSEQARGHQEIVEELRLIRADLKRSGTHGSALSDSSSWKRPTNTDQEQEKGSSSSKKRSQKKGYAAVVKEKLLVPTAHRYGPSSVLRCLRFVRFLRDSSRSHDGGRHSFRICTGAFAGEMEALSRSLRGTGYAGDLLKHLVKVNRRLAKEDPGVYRDRLASSLDDYGTLLIKAGSPSTGTVETLEEAVEIYKGLVVGDPINFAEPLAAALHNLSVILLVDNRPVYALECSQHAAETIHPLANEGPDRFKPVLVTYLTNYYRSLSKLERFNEGAPVLQEVAKIQEQLSRKDRRRHEPALADTHAQLAQVYRRLGDDRRARSSIERAVNITRTHAHVPDPPLAIQKSLSSYLNMYFDMIRTADEQRALKIITELVELGIALHNYATHLRRLGKNVEAKEMAEDAFRVRQSIPVPKDTSAAENIKLSIAASERLKDSIERDIRSAKKDG</sequence>
<comment type="caution">
    <text evidence="2">The sequence shown here is derived from an EMBL/GenBank/DDBJ whole genome shotgun (WGS) entry which is preliminary data.</text>
</comment>
<dbReference type="Proteomes" id="UP000298061">
    <property type="component" value="Unassembled WGS sequence"/>
</dbReference>
<dbReference type="SUPFAM" id="SSF48452">
    <property type="entry name" value="TPR-like"/>
    <property type="match status" value="1"/>
</dbReference>
<feature type="compositionally biased region" description="Polar residues" evidence="1">
    <location>
        <begin position="94"/>
        <end position="112"/>
    </location>
</feature>
<organism evidence="2 3">
    <name type="scientific">Hericium alpestre</name>
    <dbReference type="NCBI Taxonomy" id="135208"/>
    <lineage>
        <taxon>Eukaryota</taxon>
        <taxon>Fungi</taxon>
        <taxon>Dikarya</taxon>
        <taxon>Basidiomycota</taxon>
        <taxon>Agaricomycotina</taxon>
        <taxon>Agaricomycetes</taxon>
        <taxon>Russulales</taxon>
        <taxon>Hericiaceae</taxon>
        <taxon>Hericium</taxon>
    </lineage>
</organism>
<proteinExistence type="predicted"/>
<gene>
    <name evidence="2" type="ORF">EWM64_g8230</name>
</gene>
<accession>A0A4Y9ZP49</accession>
<evidence type="ECO:0000313" key="2">
    <source>
        <dbReference type="EMBL" id="TFY75783.1"/>
    </source>
</evidence>
<dbReference type="OrthoDB" id="3038309at2759"/>
<evidence type="ECO:0000313" key="3">
    <source>
        <dbReference type="Proteomes" id="UP000298061"/>
    </source>
</evidence>
<dbReference type="EMBL" id="SFCI01001434">
    <property type="protein sequence ID" value="TFY75783.1"/>
    <property type="molecule type" value="Genomic_DNA"/>
</dbReference>
<keyword evidence="3" id="KW-1185">Reference proteome</keyword>
<protein>
    <submittedName>
        <fullName evidence="2">Uncharacterized protein</fullName>
    </submittedName>
</protein>
<feature type="region of interest" description="Disordered" evidence="1">
    <location>
        <begin position="93"/>
        <end position="129"/>
    </location>
</feature>